<keyword evidence="1 2" id="KW-0694">RNA-binding</keyword>
<proteinExistence type="predicted"/>
<reference evidence="7 8" key="1">
    <citation type="journal article" date="2019" name="Sci. Rep.">
        <title>Comparative genomics of chytrid fungi reveal insights into the obligate biotrophic and pathogenic lifestyle of Synchytrium endobioticum.</title>
        <authorList>
            <person name="van de Vossenberg B.T.L.H."/>
            <person name="Warris S."/>
            <person name="Nguyen H.D.T."/>
            <person name="van Gent-Pelzer M.P.E."/>
            <person name="Joly D.L."/>
            <person name="van de Geest H.C."/>
            <person name="Bonants P.J.M."/>
            <person name="Smith D.S."/>
            <person name="Levesque C.A."/>
            <person name="van der Lee T.A.J."/>
        </authorList>
    </citation>
    <scope>NUCLEOTIDE SEQUENCE [LARGE SCALE GENOMIC DNA]</scope>
    <source>
        <strain evidence="7 8">LEV6574</strain>
    </source>
</reference>
<dbReference type="SUPFAM" id="SSF54928">
    <property type="entry name" value="RNA-binding domain, RBD"/>
    <property type="match status" value="1"/>
</dbReference>
<dbReference type="PROSITE" id="PS50102">
    <property type="entry name" value="RRM"/>
    <property type="match status" value="1"/>
</dbReference>
<dbReference type="GO" id="GO:0003723">
    <property type="term" value="F:RNA binding"/>
    <property type="evidence" value="ECO:0007669"/>
    <property type="project" value="UniProtKB-UniRule"/>
</dbReference>
<dbReference type="InterPro" id="IPR051485">
    <property type="entry name" value="SR-CTD_assoc_factor"/>
</dbReference>
<dbReference type="Gene3D" id="1.10.10.790">
    <property type="entry name" value="Surp module"/>
    <property type="match status" value="1"/>
</dbReference>
<evidence type="ECO:0000256" key="2">
    <source>
        <dbReference type="PROSITE-ProRule" id="PRU00176"/>
    </source>
</evidence>
<dbReference type="InterPro" id="IPR008942">
    <property type="entry name" value="ENTH_VHS"/>
</dbReference>
<dbReference type="GO" id="GO:0005634">
    <property type="term" value="C:nucleus"/>
    <property type="evidence" value="ECO:0007669"/>
    <property type="project" value="TreeGrafter"/>
</dbReference>
<evidence type="ECO:0000259" key="5">
    <source>
        <dbReference type="PROSITE" id="PS50128"/>
    </source>
</evidence>
<feature type="domain" description="SURP motif" evidence="5">
    <location>
        <begin position="336"/>
        <end position="379"/>
    </location>
</feature>
<dbReference type="InterPro" id="IPR035967">
    <property type="entry name" value="SWAP/Surp_sf"/>
</dbReference>
<gene>
    <name evidence="7" type="ORF">SeLEV6574_g01180</name>
</gene>
<evidence type="ECO:0000259" key="4">
    <source>
        <dbReference type="PROSITE" id="PS50102"/>
    </source>
</evidence>
<evidence type="ECO:0000313" key="7">
    <source>
        <dbReference type="EMBL" id="TPX49971.1"/>
    </source>
</evidence>
<accession>A0A507DEX9</accession>
<dbReference type="InterPro" id="IPR000504">
    <property type="entry name" value="RRM_dom"/>
</dbReference>
<dbReference type="VEuPathDB" id="FungiDB:SeMB42_g00539"/>
<dbReference type="Proteomes" id="UP000320475">
    <property type="component" value="Unassembled WGS sequence"/>
</dbReference>
<dbReference type="Pfam" id="PF00076">
    <property type="entry name" value="RRM_1"/>
    <property type="match status" value="1"/>
</dbReference>
<organism evidence="7 8">
    <name type="scientific">Synchytrium endobioticum</name>
    <dbReference type="NCBI Taxonomy" id="286115"/>
    <lineage>
        <taxon>Eukaryota</taxon>
        <taxon>Fungi</taxon>
        <taxon>Fungi incertae sedis</taxon>
        <taxon>Chytridiomycota</taxon>
        <taxon>Chytridiomycota incertae sedis</taxon>
        <taxon>Chytridiomycetes</taxon>
        <taxon>Synchytriales</taxon>
        <taxon>Synchytriaceae</taxon>
        <taxon>Synchytrium</taxon>
    </lineage>
</organism>
<dbReference type="PROSITE" id="PS50128">
    <property type="entry name" value="SURP"/>
    <property type="match status" value="1"/>
</dbReference>
<dbReference type="InterPro" id="IPR006569">
    <property type="entry name" value="CID_dom"/>
</dbReference>
<feature type="domain" description="CID" evidence="6">
    <location>
        <begin position="453"/>
        <end position="599"/>
    </location>
</feature>
<dbReference type="OrthoDB" id="377209at2759"/>
<dbReference type="Gene3D" id="3.30.70.330">
    <property type="match status" value="1"/>
</dbReference>
<comment type="caution">
    <text evidence="7">The sequence shown here is derived from an EMBL/GenBank/DDBJ whole genome shotgun (WGS) entry which is preliminary data.</text>
</comment>
<feature type="region of interest" description="Disordered" evidence="3">
    <location>
        <begin position="680"/>
        <end position="738"/>
    </location>
</feature>
<dbReference type="Pfam" id="PF04818">
    <property type="entry name" value="CID"/>
    <property type="match status" value="1"/>
</dbReference>
<dbReference type="InterPro" id="IPR035009">
    <property type="entry name" value="SR140_RRM"/>
</dbReference>
<feature type="region of interest" description="Disordered" evidence="3">
    <location>
        <begin position="1"/>
        <end position="33"/>
    </location>
</feature>
<evidence type="ECO:0000256" key="1">
    <source>
        <dbReference type="ARBA" id="ARBA00022884"/>
    </source>
</evidence>
<dbReference type="PANTHER" id="PTHR23140">
    <property type="entry name" value="RNA PROCESSING PROTEIN LD23810P"/>
    <property type="match status" value="1"/>
</dbReference>
<dbReference type="InterPro" id="IPR012677">
    <property type="entry name" value="Nucleotide-bd_a/b_plait_sf"/>
</dbReference>
<dbReference type="PROSITE" id="PS51391">
    <property type="entry name" value="CID"/>
    <property type="match status" value="1"/>
</dbReference>
<dbReference type="InterPro" id="IPR035979">
    <property type="entry name" value="RBD_domain_sf"/>
</dbReference>
<dbReference type="SUPFAM" id="SSF109905">
    <property type="entry name" value="Surp module (SWAP domain)"/>
    <property type="match status" value="1"/>
</dbReference>
<protein>
    <recommendedName>
        <fullName evidence="9">U2 snRNP-associated SURP motif-containing protein</fullName>
    </recommendedName>
</protein>
<dbReference type="GO" id="GO:0006396">
    <property type="term" value="P:RNA processing"/>
    <property type="evidence" value="ECO:0007669"/>
    <property type="project" value="InterPro"/>
</dbReference>
<dbReference type="AlphaFoldDB" id="A0A507DEX9"/>
<feature type="compositionally biased region" description="Basic residues" evidence="3">
    <location>
        <begin position="1"/>
        <end position="11"/>
    </location>
</feature>
<sequence>MSYRQQQKHAPTKTSKQLQKEAEEAKRKREAEEVAQVYSEFVATFDNPVTSGPKAWVKGTTFMPSTLIQPDETLNTAAGDLSNTNSSGGSTIKQLYRPQQRFASTPSSSLLSDIKEQDATKTADAIQQTRSSRKRDMDAYLAELKKEQEERDLRLRQKHARLSEPDAPPVALFAAFEQNQGSHDTGDPFTTNLYIGNIAPTANEEDLCKVFAVYGPIASIKIMWPRTQEEIDRGRNTGFVSFMTRQDAATALKELDGKDIQGNRIKLGWGKAVPLPAQPIYVYGGNTGIQMKTGLPFNAQIPSAGKMFVTGATLAAQSRRPEIRVFRPESEEQVMLIHRMVERVVKHGPMFEAMIMDRELENPKFAFLFQNDTPDHVYYRWKLYSILQGDGKKSWPSEPFQMFDEGPVWTPPDIPFDDRVIDLDEISDDSDASEGPDGVKRRKTIPGTVKGSLSRLHRIKLEALLRRLTFERGTIARAMVFCIDHADAADEIADIIIKSLMIQATPVFPNKISRLYLVNDILHNSATTVPNVWKYRNAFETRLTPVFEHLATVWQSIAARLRAEQMRRALMAVLMVWETWLIFPSDYIQGLRTKFSESRSETLAQDLRHQRESEAGAYGLDESFDESKVFVGDTPPKSSNVNAYGAAFVAPVAPLPDSTNNVSNDTTVGADIDEDVDGIPLANPAPIPTNSGSKNMEVEKDDDDDVDGVPLALDQRESPSKSTASKFKRIDEDADMFS</sequence>
<feature type="region of interest" description="Disordered" evidence="3">
    <location>
        <begin position="114"/>
        <end position="134"/>
    </location>
</feature>
<dbReference type="InterPro" id="IPR000061">
    <property type="entry name" value="Surp"/>
</dbReference>
<feature type="domain" description="RRM" evidence="4">
    <location>
        <begin position="191"/>
        <end position="272"/>
    </location>
</feature>
<dbReference type="Gene3D" id="1.25.40.90">
    <property type="match status" value="1"/>
</dbReference>
<dbReference type="SMART" id="SM00360">
    <property type="entry name" value="RRM"/>
    <property type="match status" value="1"/>
</dbReference>
<dbReference type="EMBL" id="QEAM01000024">
    <property type="protein sequence ID" value="TPX49971.1"/>
    <property type="molecule type" value="Genomic_DNA"/>
</dbReference>
<feature type="compositionally biased region" description="Basic and acidic residues" evidence="3">
    <location>
        <begin position="18"/>
        <end position="32"/>
    </location>
</feature>
<dbReference type="CDD" id="cd12223">
    <property type="entry name" value="RRM_SR140"/>
    <property type="match status" value="1"/>
</dbReference>
<dbReference type="Pfam" id="PF01805">
    <property type="entry name" value="Surp"/>
    <property type="match status" value="1"/>
</dbReference>
<name>A0A507DEX9_9FUNG</name>
<dbReference type="SMART" id="SM00648">
    <property type="entry name" value="SWAP"/>
    <property type="match status" value="1"/>
</dbReference>
<dbReference type="SMART" id="SM00582">
    <property type="entry name" value="RPR"/>
    <property type="match status" value="1"/>
</dbReference>
<dbReference type="PANTHER" id="PTHR23140:SF0">
    <property type="entry name" value="U2 SNRNP-ASSOCIATED SURP MOTIF-CONTAINING PROTEIN"/>
    <property type="match status" value="1"/>
</dbReference>
<evidence type="ECO:0000313" key="8">
    <source>
        <dbReference type="Proteomes" id="UP000320475"/>
    </source>
</evidence>
<evidence type="ECO:0000256" key="3">
    <source>
        <dbReference type="SAM" id="MobiDB-lite"/>
    </source>
</evidence>
<dbReference type="SUPFAM" id="SSF48464">
    <property type="entry name" value="ENTH/VHS domain"/>
    <property type="match status" value="1"/>
</dbReference>
<evidence type="ECO:0008006" key="9">
    <source>
        <dbReference type="Google" id="ProtNLM"/>
    </source>
</evidence>
<evidence type="ECO:0000259" key="6">
    <source>
        <dbReference type="PROSITE" id="PS51391"/>
    </source>
</evidence>